<dbReference type="PROSITE" id="PS50198">
    <property type="entry name" value="PPIC_PPIASE_2"/>
    <property type="match status" value="1"/>
</dbReference>
<accession>A0A1T4JKQ9</accession>
<keyword evidence="7" id="KW-0472">Membrane</keyword>
<feature type="domain" description="PpiC" evidence="8">
    <location>
        <begin position="220"/>
        <end position="315"/>
    </location>
</feature>
<dbReference type="OrthoDB" id="362685at2"/>
<evidence type="ECO:0000256" key="6">
    <source>
        <dbReference type="PROSITE-ProRule" id="PRU00278"/>
    </source>
</evidence>
<dbReference type="InterPro" id="IPR050245">
    <property type="entry name" value="PrsA_foldase"/>
</dbReference>
<dbReference type="RefSeq" id="WP_143593155.1">
    <property type="nucleotide sequence ID" value="NZ_FUWG01000003.1"/>
</dbReference>
<dbReference type="PANTHER" id="PTHR47245:SF1">
    <property type="entry name" value="FOLDASE PROTEIN PRSA"/>
    <property type="match status" value="1"/>
</dbReference>
<keyword evidence="7" id="KW-0812">Transmembrane</keyword>
<dbReference type="Pfam" id="PF13623">
    <property type="entry name" value="SurA_N_2"/>
    <property type="match status" value="1"/>
</dbReference>
<dbReference type="STRING" id="261392.SAMN02745149_00523"/>
<reference evidence="9 10" key="1">
    <citation type="submission" date="2017-02" db="EMBL/GenBank/DDBJ databases">
        <authorList>
            <person name="Peterson S.W."/>
        </authorList>
    </citation>
    <scope>NUCLEOTIDE SEQUENCE [LARGE SCALE GENOMIC DNA]</scope>
    <source>
        <strain evidence="9 10">ATCC BAA-908</strain>
    </source>
</reference>
<evidence type="ECO:0000256" key="7">
    <source>
        <dbReference type="SAM" id="Phobius"/>
    </source>
</evidence>
<dbReference type="Proteomes" id="UP000190423">
    <property type="component" value="Unassembled WGS sequence"/>
</dbReference>
<evidence type="ECO:0000313" key="10">
    <source>
        <dbReference type="Proteomes" id="UP000190423"/>
    </source>
</evidence>
<evidence type="ECO:0000256" key="1">
    <source>
        <dbReference type="ARBA" id="ARBA00000971"/>
    </source>
</evidence>
<gene>
    <name evidence="9" type="ORF">SAMN02745149_00523</name>
</gene>
<dbReference type="PANTHER" id="PTHR47245">
    <property type="entry name" value="PEPTIDYLPROLYL ISOMERASE"/>
    <property type="match status" value="1"/>
</dbReference>
<keyword evidence="5 6" id="KW-0413">Isomerase</keyword>
<keyword evidence="4 6" id="KW-0697">Rotamase</keyword>
<dbReference type="GeneID" id="78315841"/>
<protein>
    <recommendedName>
        <fullName evidence="2">peptidylprolyl isomerase</fullName>
        <ecNumber evidence="2">5.2.1.8</ecNumber>
    </recommendedName>
</protein>
<sequence length="490" mass="54390">MKRGFYTIGSLIILLIAAFIFVLVPIFSGGRTGTRLPPFGSYDGTEIRYEQGSDFANYVANYADYFKNQNIEIDNSNYYYIFNYAFNATVTQLAYKKAVNKSGWKVPQTAVNRAMMPYFTDETGKYSSKMYKLADPQAVADLRKNFESSLTTARFAEDSFGGAASFGKETLYGLKTSETETSFMQNLNSSKRSFNLAVFNMNEYPDSEKAAYGKENSQKFVKYDFSVITCADKSKAQSVANSITSEKITFADAVNEYSQKSYSNSNGKMTSQYHYQLESIVKNPDDLKTIAALAKDEISAPVQTSIGYTIFRADSAAAEPDFNDESTLRTVYNYITTNEFSRIEEYYTSQAEKFAADAKTANFDATCKKYNAKKAVVPAFPLNYGSVSVADKLDTSIEGLSGANTNETFFKTAFSLAKGEISKPVVNGRNILVLQLANETAADTEPTDSDVIADEIRNYDSSAAQTALLSSPKLKNNLSEVFFKYIMTNN</sequence>
<evidence type="ECO:0000256" key="2">
    <source>
        <dbReference type="ARBA" id="ARBA00013194"/>
    </source>
</evidence>
<keyword evidence="3" id="KW-0732">Signal</keyword>
<keyword evidence="10" id="KW-1185">Reference proteome</keyword>
<dbReference type="EMBL" id="FUWG01000003">
    <property type="protein sequence ID" value="SJZ30721.1"/>
    <property type="molecule type" value="Genomic_DNA"/>
</dbReference>
<dbReference type="EC" id="5.2.1.8" evidence="2"/>
<dbReference type="Pfam" id="PF00639">
    <property type="entry name" value="Rotamase"/>
    <property type="match status" value="1"/>
</dbReference>
<dbReference type="SUPFAM" id="SSF54534">
    <property type="entry name" value="FKBP-like"/>
    <property type="match status" value="1"/>
</dbReference>
<name>A0A1T4JKQ9_TREPO</name>
<evidence type="ECO:0000313" key="9">
    <source>
        <dbReference type="EMBL" id="SJZ30721.1"/>
    </source>
</evidence>
<keyword evidence="7" id="KW-1133">Transmembrane helix</keyword>
<organism evidence="9 10">
    <name type="scientific">Treponema porcinum</name>
    <dbReference type="NCBI Taxonomy" id="261392"/>
    <lineage>
        <taxon>Bacteria</taxon>
        <taxon>Pseudomonadati</taxon>
        <taxon>Spirochaetota</taxon>
        <taxon>Spirochaetia</taxon>
        <taxon>Spirochaetales</taxon>
        <taxon>Treponemataceae</taxon>
        <taxon>Treponema</taxon>
    </lineage>
</organism>
<feature type="transmembrane region" description="Helical" evidence="7">
    <location>
        <begin position="6"/>
        <end position="27"/>
    </location>
</feature>
<dbReference type="Gene3D" id="3.10.50.40">
    <property type="match status" value="1"/>
</dbReference>
<dbReference type="GO" id="GO:0003755">
    <property type="term" value="F:peptidyl-prolyl cis-trans isomerase activity"/>
    <property type="evidence" value="ECO:0007669"/>
    <property type="project" value="UniProtKB-KW"/>
</dbReference>
<evidence type="ECO:0000256" key="3">
    <source>
        <dbReference type="ARBA" id="ARBA00022729"/>
    </source>
</evidence>
<evidence type="ECO:0000256" key="5">
    <source>
        <dbReference type="ARBA" id="ARBA00023235"/>
    </source>
</evidence>
<proteinExistence type="predicted"/>
<dbReference type="InterPro" id="IPR046357">
    <property type="entry name" value="PPIase_dom_sf"/>
</dbReference>
<evidence type="ECO:0000259" key="8">
    <source>
        <dbReference type="PROSITE" id="PS50198"/>
    </source>
</evidence>
<comment type="catalytic activity">
    <reaction evidence="1">
        <text>[protein]-peptidylproline (omega=180) = [protein]-peptidylproline (omega=0)</text>
        <dbReference type="Rhea" id="RHEA:16237"/>
        <dbReference type="Rhea" id="RHEA-COMP:10747"/>
        <dbReference type="Rhea" id="RHEA-COMP:10748"/>
        <dbReference type="ChEBI" id="CHEBI:83833"/>
        <dbReference type="ChEBI" id="CHEBI:83834"/>
        <dbReference type="EC" id="5.2.1.8"/>
    </reaction>
</comment>
<evidence type="ECO:0000256" key="4">
    <source>
        <dbReference type="ARBA" id="ARBA00023110"/>
    </source>
</evidence>
<dbReference type="AlphaFoldDB" id="A0A1T4JKQ9"/>
<dbReference type="InterPro" id="IPR000297">
    <property type="entry name" value="PPIase_PpiC"/>
</dbReference>